<reference evidence="1 2" key="1">
    <citation type="journal article" date="2016" name="Nat. Commun.">
        <title>Thousands of microbial genomes shed light on interconnected biogeochemical processes in an aquifer system.</title>
        <authorList>
            <person name="Anantharaman K."/>
            <person name="Brown C.T."/>
            <person name="Hug L.A."/>
            <person name="Sharon I."/>
            <person name="Castelle C.J."/>
            <person name="Probst A.J."/>
            <person name="Thomas B.C."/>
            <person name="Singh A."/>
            <person name="Wilkins M.J."/>
            <person name="Karaoz U."/>
            <person name="Brodie E.L."/>
            <person name="Williams K.H."/>
            <person name="Hubbard S.S."/>
            <person name="Banfield J.F."/>
        </authorList>
    </citation>
    <scope>NUCLEOTIDE SEQUENCE [LARGE SCALE GENOMIC DNA]</scope>
</reference>
<gene>
    <name evidence="1" type="ORF">A2527_14750</name>
</gene>
<evidence type="ECO:0000313" key="1">
    <source>
        <dbReference type="EMBL" id="OGG93433.1"/>
    </source>
</evidence>
<dbReference type="AlphaFoldDB" id="A0A1F6G5Q8"/>
<dbReference type="Proteomes" id="UP000178449">
    <property type="component" value="Unassembled WGS sequence"/>
</dbReference>
<proteinExistence type="predicted"/>
<protein>
    <submittedName>
        <fullName evidence="1">Uncharacterized protein</fullName>
    </submittedName>
</protein>
<name>A0A1F6G5Q8_9PROT</name>
<evidence type="ECO:0000313" key="2">
    <source>
        <dbReference type="Proteomes" id="UP000178449"/>
    </source>
</evidence>
<dbReference type="STRING" id="1817772.A2527_14750"/>
<sequence length="60" mass="6877">MSAAGWLCQPPRRKGFGGMAKPTPKYKMERETRLELAALSLEGRIIVFAPKHTKYYLAYF</sequence>
<comment type="caution">
    <text evidence="1">The sequence shown here is derived from an EMBL/GenBank/DDBJ whole genome shotgun (WGS) entry which is preliminary data.</text>
</comment>
<organism evidence="1 2">
    <name type="scientific">Candidatus Lambdaproteobacteria bacterium RIFOXYD2_FULL_50_16</name>
    <dbReference type="NCBI Taxonomy" id="1817772"/>
    <lineage>
        <taxon>Bacteria</taxon>
        <taxon>Pseudomonadati</taxon>
        <taxon>Pseudomonadota</taxon>
        <taxon>Candidatus Lambdaproteobacteria</taxon>
    </lineage>
</organism>
<dbReference type="EMBL" id="MFNE01000050">
    <property type="protein sequence ID" value="OGG93433.1"/>
    <property type="molecule type" value="Genomic_DNA"/>
</dbReference>
<accession>A0A1F6G5Q8</accession>